<dbReference type="RefSeq" id="WP_345326849.1">
    <property type="nucleotide sequence ID" value="NZ_BAABGA010000074.1"/>
</dbReference>
<proteinExistence type="predicted"/>
<name>A0ABP8NDD3_9BACT</name>
<dbReference type="EMBL" id="BAABGA010000074">
    <property type="protein sequence ID" value="GAA4465464.1"/>
    <property type="molecule type" value="Genomic_DNA"/>
</dbReference>
<reference evidence="2" key="1">
    <citation type="journal article" date="2019" name="Int. J. Syst. Evol. Microbiol.">
        <title>The Global Catalogue of Microorganisms (GCM) 10K type strain sequencing project: providing services to taxonomists for standard genome sequencing and annotation.</title>
        <authorList>
            <consortium name="The Broad Institute Genomics Platform"/>
            <consortium name="The Broad Institute Genome Sequencing Center for Infectious Disease"/>
            <person name="Wu L."/>
            <person name="Ma J."/>
        </authorList>
    </citation>
    <scope>NUCLEOTIDE SEQUENCE [LARGE SCALE GENOMIC DNA]</scope>
    <source>
        <strain evidence="2">JCM 17759</strain>
    </source>
</reference>
<protein>
    <submittedName>
        <fullName evidence="1">Uncharacterized protein</fullName>
    </submittedName>
</protein>
<organism evidence="1 2">
    <name type="scientific">Novipirellula rosea</name>
    <dbReference type="NCBI Taxonomy" id="1031540"/>
    <lineage>
        <taxon>Bacteria</taxon>
        <taxon>Pseudomonadati</taxon>
        <taxon>Planctomycetota</taxon>
        <taxon>Planctomycetia</taxon>
        <taxon>Pirellulales</taxon>
        <taxon>Pirellulaceae</taxon>
        <taxon>Novipirellula</taxon>
    </lineage>
</organism>
<sequence>MQSMKELQRVRITKAILGIVHMQVCAVDDATDEEILEFCNRNNSSDDHSVWKKVIREGSEGPFSPTKCKDYEGRTHFVVGS</sequence>
<keyword evidence="2" id="KW-1185">Reference proteome</keyword>
<accession>A0ABP8NDD3</accession>
<comment type="caution">
    <text evidence="1">The sequence shown here is derived from an EMBL/GenBank/DDBJ whole genome shotgun (WGS) entry which is preliminary data.</text>
</comment>
<gene>
    <name evidence="1" type="ORF">GCM10023156_53280</name>
</gene>
<dbReference type="Proteomes" id="UP001500840">
    <property type="component" value="Unassembled WGS sequence"/>
</dbReference>
<evidence type="ECO:0000313" key="2">
    <source>
        <dbReference type="Proteomes" id="UP001500840"/>
    </source>
</evidence>
<evidence type="ECO:0000313" key="1">
    <source>
        <dbReference type="EMBL" id="GAA4465464.1"/>
    </source>
</evidence>